<comment type="caution">
    <text evidence="1">The sequence shown here is derived from an EMBL/GenBank/DDBJ whole genome shotgun (WGS) entry which is preliminary data.</text>
</comment>
<dbReference type="EMBL" id="JBHLTG010000005">
    <property type="protein sequence ID" value="MFC0680377.1"/>
    <property type="molecule type" value="Genomic_DNA"/>
</dbReference>
<proteinExistence type="predicted"/>
<reference evidence="1 2" key="1">
    <citation type="submission" date="2024-09" db="EMBL/GenBank/DDBJ databases">
        <authorList>
            <person name="Sun Q."/>
            <person name="Mori K."/>
        </authorList>
    </citation>
    <scope>NUCLEOTIDE SEQUENCE [LARGE SCALE GENOMIC DNA]</scope>
    <source>
        <strain evidence="1 2">KCTC 23076</strain>
    </source>
</reference>
<gene>
    <name evidence="1" type="ORF">ACFFGH_21300</name>
</gene>
<dbReference type="SUPFAM" id="SSF53474">
    <property type="entry name" value="alpha/beta-Hydrolases"/>
    <property type="match status" value="1"/>
</dbReference>
<dbReference type="Proteomes" id="UP001589896">
    <property type="component" value="Unassembled WGS sequence"/>
</dbReference>
<evidence type="ECO:0000313" key="1">
    <source>
        <dbReference type="EMBL" id="MFC0680377.1"/>
    </source>
</evidence>
<protein>
    <recommendedName>
        <fullName evidence="3">Fungal lipase-like domain-containing protein</fullName>
    </recommendedName>
</protein>
<accession>A0ABV6RTR6</accession>
<dbReference type="InterPro" id="IPR029058">
    <property type="entry name" value="AB_hydrolase_fold"/>
</dbReference>
<organism evidence="1 2">
    <name type="scientific">Lysobacter korlensis</name>
    <dbReference type="NCBI Taxonomy" id="553636"/>
    <lineage>
        <taxon>Bacteria</taxon>
        <taxon>Pseudomonadati</taxon>
        <taxon>Pseudomonadota</taxon>
        <taxon>Gammaproteobacteria</taxon>
        <taxon>Lysobacterales</taxon>
        <taxon>Lysobacteraceae</taxon>
        <taxon>Lysobacter</taxon>
    </lineage>
</organism>
<name>A0ABV6RTR6_9GAMM</name>
<keyword evidence="2" id="KW-1185">Reference proteome</keyword>
<dbReference type="RefSeq" id="WP_386672056.1">
    <property type="nucleotide sequence ID" value="NZ_JBHLTG010000005.1"/>
</dbReference>
<dbReference type="Gene3D" id="3.40.50.1820">
    <property type="entry name" value="alpha/beta hydrolase"/>
    <property type="match status" value="1"/>
</dbReference>
<evidence type="ECO:0008006" key="3">
    <source>
        <dbReference type="Google" id="ProtNLM"/>
    </source>
</evidence>
<sequence length="465" mass="47892">MTTTDDLLLSGGGSVAVATEALFRMVAELRTLASHADAAAIRVAAVPADPGVAAAESAADLAEASRALRSAAARAAALAVALQRSAENYGELERRAVRLSRAFEGLLAERAGAWLPALLLPLLPLATAGAAGLLLGALLNPEGAERAAGGLSRGLQRHGRALTDPVAVSLLRSLVLNADDFGAGMLRTPTGLAGLLGEGGADVVGLTGTASMVVALATRFGVLRESPVEVQAVRHTPAAAPPAGFRDRADRVPRGRSQIRIERYSFRAAPDRFEVFLGGTRAAGLLGGEEPWDMTSNLHAVAELSPGSLRAAEEAMRRSGITAESEVVFTGYSQGGLLATQLAASGDWNTHGLVTFGAPVGRIEVPEGFPAVQVEHTDDLVPAFGGDRTDLGPLVVRREAFAGRELPPDVAVPAHGLVEYRSTAGLLDAARSPAVASAAAWLNAFGSGAERIDATLYRSDRIPGA</sequence>
<evidence type="ECO:0000313" key="2">
    <source>
        <dbReference type="Proteomes" id="UP001589896"/>
    </source>
</evidence>